<evidence type="ECO:0000256" key="1">
    <source>
        <dbReference type="ARBA" id="ARBA00004141"/>
    </source>
</evidence>
<evidence type="ECO:0000313" key="8">
    <source>
        <dbReference type="EMBL" id="CAG9609934.1"/>
    </source>
</evidence>
<keyword evidence="3 6" id="KW-0812">Transmembrane</keyword>
<dbReference type="InterPro" id="IPR035906">
    <property type="entry name" value="MetI-like_sf"/>
</dbReference>
<dbReference type="Proteomes" id="UP000789845">
    <property type="component" value="Unassembled WGS sequence"/>
</dbReference>
<dbReference type="AlphaFoldDB" id="A0A9C7GCH5"/>
<feature type="transmembrane region" description="Helical" evidence="6">
    <location>
        <begin position="145"/>
        <end position="164"/>
    </location>
</feature>
<evidence type="ECO:0000256" key="2">
    <source>
        <dbReference type="ARBA" id="ARBA00022448"/>
    </source>
</evidence>
<organism evidence="8 9">
    <name type="scientific">Pseudoneobacillus rhizosphaerae</name>
    <dbReference type="NCBI Taxonomy" id="2880968"/>
    <lineage>
        <taxon>Bacteria</taxon>
        <taxon>Bacillati</taxon>
        <taxon>Bacillota</taxon>
        <taxon>Bacilli</taxon>
        <taxon>Bacillales</taxon>
        <taxon>Bacillaceae</taxon>
        <taxon>Pseudoneobacillus</taxon>
    </lineage>
</organism>
<dbReference type="RefSeq" id="WP_230498163.1">
    <property type="nucleotide sequence ID" value="NZ_CAKJTG010000026.1"/>
</dbReference>
<feature type="transmembrane region" description="Helical" evidence="6">
    <location>
        <begin position="194"/>
        <end position="212"/>
    </location>
</feature>
<dbReference type="EMBL" id="CAKJTG010000026">
    <property type="protein sequence ID" value="CAG9609934.1"/>
    <property type="molecule type" value="Genomic_DNA"/>
</dbReference>
<evidence type="ECO:0000313" key="9">
    <source>
        <dbReference type="Proteomes" id="UP000789845"/>
    </source>
</evidence>
<proteinExistence type="inferred from homology"/>
<keyword evidence="4 6" id="KW-1133">Transmembrane helix</keyword>
<keyword evidence="9" id="KW-1185">Reference proteome</keyword>
<dbReference type="GO" id="GO:0055085">
    <property type="term" value="P:transmembrane transport"/>
    <property type="evidence" value="ECO:0007669"/>
    <property type="project" value="InterPro"/>
</dbReference>
<evidence type="ECO:0000259" key="7">
    <source>
        <dbReference type="PROSITE" id="PS50928"/>
    </source>
</evidence>
<feature type="domain" description="ABC transmembrane type-1" evidence="7">
    <location>
        <begin position="78"/>
        <end position="288"/>
    </location>
</feature>
<feature type="transmembrane region" description="Helical" evidence="6">
    <location>
        <begin position="7"/>
        <end position="27"/>
    </location>
</feature>
<sequence>MNWNRQLIWGLIFVFILLFITIFGPYLPFIDSDLTKEGAIISKKDGKISLPPFAPSSEYWLGSDRNGVDMFSRLVMGAKDMLLLVCSITLIRYVFAIPLGFFAFYSRVIETLLNFLNLAFSFVPAIFMIILFINMPYLIYSPHRVIWVILIIAFLEVGRVAEILKQQVTMISQKPYIEAAITIGTRQSKLMKRYYFPVLFPELLVNIILDLGRTMFIIGQLGIIGIFISHKIQTISADTIPVFQIQNTSNAWPLLFETLLKDIFSAPWIPIATGIAISIVILGFFTLAEGLRKHFHKGIHYL</sequence>
<feature type="transmembrane region" description="Helical" evidence="6">
    <location>
        <begin position="81"/>
        <end position="105"/>
    </location>
</feature>
<evidence type="ECO:0000256" key="5">
    <source>
        <dbReference type="ARBA" id="ARBA00023136"/>
    </source>
</evidence>
<feature type="transmembrane region" description="Helical" evidence="6">
    <location>
        <begin position="112"/>
        <end position="133"/>
    </location>
</feature>
<feature type="transmembrane region" description="Helical" evidence="6">
    <location>
        <begin position="268"/>
        <end position="288"/>
    </location>
</feature>
<dbReference type="PANTHER" id="PTHR43839:SF3">
    <property type="entry name" value="OLIGOPEPTIDE ABC TRANSPORTER, PERMEASE PROTEIN"/>
    <property type="match status" value="1"/>
</dbReference>
<dbReference type="InterPro" id="IPR000515">
    <property type="entry name" value="MetI-like"/>
</dbReference>
<keyword evidence="2 6" id="KW-0813">Transport</keyword>
<dbReference type="SUPFAM" id="SSF161098">
    <property type="entry name" value="MetI-like"/>
    <property type="match status" value="1"/>
</dbReference>
<dbReference type="Gene3D" id="1.10.3720.10">
    <property type="entry name" value="MetI-like"/>
    <property type="match status" value="1"/>
</dbReference>
<comment type="caution">
    <text evidence="8">The sequence shown here is derived from an EMBL/GenBank/DDBJ whole genome shotgun (WGS) entry which is preliminary data.</text>
</comment>
<accession>A0A9C7GCH5</accession>
<dbReference type="PANTHER" id="PTHR43839">
    <property type="entry name" value="OPPC IN A BINDING PROTEIN-DEPENDENT TRANSPORT SYSTEM"/>
    <property type="match status" value="1"/>
</dbReference>
<evidence type="ECO:0000256" key="6">
    <source>
        <dbReference type="RuleBase" id="RU363032"/>
    </source>
</evidence>
<comment type="similarity">
    <text evidence="6">Belongs to the binding-protein-dependent transport system permease family.</text>
</comment>
<reference evidence="8" key="1">
    <citation type="submission" date="2021-10" db="EMBL/GenBank/DDBJ databases">
        <authorList>
            <person name="Criscuolo A."/>
        </authorList>
    </citation>
    <scope>NUCLEOTIDE SEQUENCE</scope>
    <source>
        <strain evidence="8">CIP111885</strain>
    </source>
</reference>
<comment type="subcellular location">
    <subcellularLocation>
        <location evidence="6">Cell membrane</location>
        <topology evidence="6">Multi-pass membrane protein</topology>
    </subcellularLocation>
    <subcellularLocation>
        <location evidence="1">Membrane</location>
        <topology evidence="1">Multi-pass membrane protein</topology>
    </subcellularLocation>
</comment>
<evidence type="ECO:0000256" key="3">
    <source>
        <dbReference type="ARBA" id="ARBA00022692"/>
    </source>
</evidence>
<name>A0A9C7GCH5_9BACI</name>
<protein>
    <submittedName>
        <fullName evidence="8">D,D-dipeptide transport system permease protein DdpC</fullName>
    </submittedName>
</protein>
<keyword evidence="5 6" id="KW-0472">Membrane</keyword>
<dbReference type="GO" id="GO:0005886">
    <property type="term" value="C:plasma membrane"/>
    <property type="evidence" value="ECO:0007669"/>
    <property type="project" value="UniProtKB-SubCell"/>
</dbReference>
<dbReference type="PROSITE" id="PS50928">
    <property type="entry name" value="ABC_TM1"/>
    <property type="match status" value="1"/>
</dbReference>
<dbReference type="Pfam" id="PF00528">
    <property type="entry name" value="BPD_transp_1"/>
    <property type="match status" value="1"/>
</dbReference>
<evidence type="ECO:0000256" key="4">
    <source>
        <dbReference type="ARBA" id="ARBA00022989"/>
    </source>
</evidence>
<gene>
    <name evidence="8" type="primary">ddpC_2</name>
    <name evidence="8" type="ORF">NEOCIP111885_03677</name>
</gene>